<dbReference type="eggNOG" id="COG0742">
    <property type="taxonomic scope" value="Bacteria"/>
</dbReference>
<reference evidence="5 6" key="1">
    <citation type="submission" date="2014-03" db="EMBL/GenBank/DDBJ databases">
        <title>Genomics of Bifidobacteria.</title>
        <authorList>
            <person name="Ventura M."/>
            <person name="Milani C."/>
            <person name="Lugli G.A."/>
        </authorList>
    </citation>
    <scope>NUCLEOTIDE SEQUENCE [LARGE SCALE GENOMIC DNA]</scope>
    <source>
        <strain evidence="5 6">JCM 13495</strain>
    </source>
</reference>
<evidence type="ECO:0000259" key="4">
    <source>
        <dbReference type="Pfam" id="PF22013"/>
    </source>
</evidence>
<feature type="domain" description="PG-1098 ferredoxin-like" evidence="4">
    <location>
        <begin position="367"/>
        <end position="410"/>
    </location>
</feature>
<dbReference type="SUPFAM" id="SSF53335">
    <property type="entry name" value="S-adenosyl-L-methionine-dependent methyltransferases"/>
    <property type="match status" value="1"/>
</dbReference>
<dbReference type="STRING" id="356829.BITS_1729"/>
<keyword evidence="5" id="KW-0808">Transferase</keyword>
<dbReference type="InterPro" id="IPR029063">
    <property type="entry name" value="SAM-dependent_MTases_sf"/>
</dbReference>
<feature type="domain" description="THUMP-like" evidence="3">
    <location>
        <begin position="411"/>
        <end position="481"/>
    </location>
</feature>
<organism evidence="5 6">
    <name type="scientific">Bifidobacterium tsurumiense</name>
    <dbReference type="NCBI Taxonomy" id="356829"/>
    <lineage>
        <taxon>Bacteria</taxon>
        <taxon>Bacillati</taxon>
        <taxon>Actinomycetota</taxon>
        <taxon>Actinomycetes</taxon>
        <taxon>Bifidobacteriales</taxon>
        <taxon>Bifidobacteriaceae</taxon>
        <taxon>Bifidobacterium</taxon>
    </lineage>
</organism>
<accession>A0A087EKW9</accession>
<evidence type="ECO:0000259" key="3">
    <source>
        <dbReference type="Pfam" id="PF18096"/>
    </source>
</evidence>
<dbReference type="AlphaFoldDB" id="A0A087EKW9"/>
<name>A0A087EKW9_9BIFI</name>
<comment type="caution">
    <text evidence="5">The sequence shown here is derived from an EMBL/GenBank/DDBJ whole genome shotgun (WGS) entry which is preliminary data.</text>
</comment>
<protein>
    <submittedName>
        <fullName evidence="5">Methyltransferase</fullName>
    </submittedName>
</protein>
<dbReference type="GO" id="GO:0008168">
    <property type="term" value="F:methyltransferase activity"/>
    <property type="evidence" value="ECO:0007669"/>
    <property type="project" value="UniProtKB-KW"/>
</dbReference>
<feature type="region of interest" description="Disordered" evidence="2">
    <location>
        <begin position="125"/>
        <end position="152"/>
    </location>
</feature>
<dbReference type="GO" id="GO:0032259">
    <property type="term" value="P:methylation"/>
    <property type="evidence" value="ECO:0007669"/>
    <property type="project" value="UniProtKB-KW"/>
</dbReference>
<dbReference type="Gene3D" id="3.40.50.150">
    <property type="entry name" value="Vaccinia Virus protein VP39"/>
    <property type="match status" value="1"/>
</dbReference>
<keyword evidence="5" id="KW-0489">Methyltransferase</keyword>
<dbReference type="InterPro" id="IPR054168">
    <property type="entry name" value="PG_1098_Fer"/>
</dbReference>
<dbReference type="Pfam" id="PF22013">
    <property type="entry name" value="PG_1098_Fer"/>
    <property type="match status" value="1"/>
</dbReference>
<evidence type="ECO:0000313" key="5">
    <source>
        <dbReference type="EMBL" id="KFJ08420.1"/>
    </source>
</evidence>
<gene>
    <name evidence="5" type="ORF">BITS_1729</name>
</gene>
<evidence type="ECO:0000256" key="2">
    <source>
        <dbReference type="SAM" id="MobiDB-lite"/>
    </source>
</evidence>
<evidence type="ECO:0000313" key="6">
    <source>
        <dbReference type="Proteomes" id="UP000029080"/>
    </source>
</evidence>
<keyword evidence="6" id="KW-1185">Reference proteome</keyword>
<dbReference type="Pfam" id="PF18096">
    <property type="entry name" value="Thump_like"/>
    <property type="match status" value="1"/>
</dbReference>
<feature type="coiled-coil region" evidence="1">
    <location>
        <begin position="210"/>
        <end position="237"/>
    </location>
</feature>
<evidence type="ECO:0000256" key="1">
    <source>
        <dbReference type="SAM" id="Coils"/>
    </source>
</evidence>
<dbReference type="EMBL" id="JGZU01000001">
    <property type="protein sequence ID" value="KFJ08420.1"/>
    <property type="molecule type" value="Genomic_DNA"/>
</dbReference>
<dbReference type="InterPro" id="IPR041497">
    <property type="entry name" value="Thump-like"/>
</dbReference>
<dbReference type="Proteomes" id="UP000029080">
    <property type="component" value="Unassembled WGS sequence"/>
</dbReference>
<keyword evidence="1" id="KW-0175">Coiled coil</keyword>
<dbReference type="Gene3D" id="1.10.10.1110">
    <property type="entry name" value="Methyltransferase PG1098, N-terminal domain"/>
    <property type="match status" value="1"/>
</dbReference>
<sequence length="483" mass="54214">MSVSRKGHRCRGRHNGRLRAVLIACAYRWFRRIAFVEISTQTQAFIKAHRHEDVRALALQAKRTDGLDLPFALDQIAGWQTAQHKLPQWAEHDGIIYPPHISMEQCSSQFTAQYKAKLAQRILRDNQDGSKPLPDSSITKPEDDDNDSLNANQISNPAEAEAQSSSMADITGGFGVDFSYMARQFTTAIYVERQPHLCEIAQHNMNILGLNQTVIRNGDAEELLADLEERNQRLSLIFADPARRDSHGSRTYAIADCTPDVLALHRRMLAIAPIVMLKLSPMLDWRKTAEDFQGAVSEIHIVSTGNECKELLLVLRNDHQPDQPVHMVCVNDSSIVAYEWNGLMQSTPANIQAEAATQREPLEQQQYLYEPNASLMKAGAFDIVSERYPAAPVSTNSHLFVSNTPIEDFPGRGFAIEAVSTMNKRELRSLVSDLTHANIATRNFPLSVQQLRAKLRLRDGGSAYLFAATDRDGRHCVIRTHRL</sequence>
<proteinExistence type="predicted"/>